<dbReference type="PANTHER" id="PTHR47666">
    <property type="entry name" value="PROTEIN VASCULAR ASSOCIATED DEATH 1, CHLOROPLASTIC"/>
    <property type="match status" value="1"/>
</dbReference>
<dbReference type="EMBL" id="QUSY01000564">
    <property type="protein sequence ID" value="RHY28550.1"/>
    <property type="molecule type" value="Genomic_DNA"/>
</dbReference>
<feature type="region of interest" description="Disordered" evidence="3">
    <location>
        <begin position="110"/>
        <end position="138"/>
    </location>
</feature>
<dbReference type="VEuPathDB" id="FungiDB:H310_12843"/>
<dbReference type="Pfam" id="PF16016">
    <property type="entry name" value="VASt"/>
    <property type="match status" value="1"/>
</dbReference>
<comment type="caution">
    <text evidence="6">The sequence shown here is derived from an EMBL/GenBank/DDBJ whole genome shotgun (WGS) entry which is preliminary data.</text>
</comment>
<feature type="region of interest" description="Disordered" evidence="3">
    <location>
        <begin position="537"/>
        <end position="567"/>
    </location>
</feature>
<keyword evidence="4" id="KW-1133">Transmembrane helix</keyword>
<dbReference type="GO" id="GO:0016020">
    <property type="term" value="C:membrane"/>
    <property type="evidence" value="ECO:0007669"/>
    <property type="project" value="UniProtKB-SubCell"/>
</dbReference>
<feature type="compositionally biased region" description="Basic and acidic residues" evidence="3">
    <location>
        <begin position="586"/>
        <end position="612"/>
    </location>
</feature>
<evidence type="ECO:0000256" key="1">
    <source>
        <dbReference type="ARBA" id="ARBA00004370"/>
    </source>
</evidence>
<dbReference type="InterPro" id="IPR031968">
    <property type="entry name" value="VASt"/>
</dbReference>
<name>A0A3R6ZNW8_9STRA</name>
<evidence type="ECO:0000256" key="2">
    <source>
        <dbReference type="ARBA" id="ARBA00023136"/>
    </source>
</evidence>
<dbReference type="Proteomes" id="UP000285060">
    <property type="component" value="Unassembled WGS sequence"/>
</dbReference>
<comment type="subcellular location">
    <subcellularLocation>
        <location evidence="1">Membrane</location>
    </subcellularLocation>
</comment>
<evidence type="ECO:0000259" key="5">
    <source>
        <dbReference type="PROSITE" id="PS51778"/>
    </source>
</evidence>
<keyword evidence="7" id="KW-1185">Reference proteome</keyword>
<dbReference type="VEuPathDB" id="FungiDB:H310_12842"/>
<keyword evidence="2 4" id="KW-0472">Membrane</keyword>
<evidence type="ECO:0000256" key="3">
    <source>
        <dbReference type="SAM" id="MobiDB-lite"/>
    </source>
</evidence>
<evidence type="ECO:0000313" key="6">
    <source>
        <dbReference type="EMBL" id="RHY28550.1"/>
    </source>
</evidence>
<evidence type="ECO:0000256" key="4">
    <source>
        <dbReference type="SAM" id="Phobius"/>
    </source>
</evidence>
<feature type="domain" description="VASt" evidence="5">
    <location>
        <begin position="148"/>
        <end position="324"/>
    </location>
</feature>
<gene>
    <name evidence="6" type="ORF">DYB32_005932</name>
</gene>
<accession>A0A3R6ZNW8</accession>
<feature type="transmembrane region" description="Helical" evidence="4">
    <location>
        <begin position="377"/>
        <end position="397"/>
    </location>
</feature>
<protein>
    <recommendedName>
        <fullName evidence="5">VASt domain-containing protein</fullName>
    </recommendedName>
</protein>
<sequence length="621" mass="67891">MMATSMVSPTLAALSKVDGKDVAAVKDEIRQSTLANGNPASPTSQTTTAADTASDSDSNQEDVNSPRDTSATALARTFSVPAPYLALQSQDAGAATSAPFARTASAPVCVPREDHHPQMPLNHALSLPPQNATPSKLPSLPKDAIEDEFDIVVNETLPMSLEFVMDALWRDDQFTIDGLKKVGETNVVVSPWSDCPVSYSAFSRSETFQSERKVTFIHNKKNFIGPSAIPTTQIHRYTFTPGQRLVVSVTSSVHDAPFCDYFRAESRWVFNASPSSPNECSLVTGMRLHWSKSTFLKGQIEGFAKSESKTVMLKWVKQAIEAYNAAHPSEKQVHRTVDGRVAAAASECDRNNLNAEAVTPSKLNPDISLSLLRRMNVIGLVVLVVLLLQVMATLYNLKMATNESVRLQKQHQELLSQLMDKMKCVKRTGGTSLRTVEFAVSMSSFLIFLATYAVYVAQVVLAAPTTIVRDDPSTKNRVVILRRSYMLSLRDDVSSDEHPALRRLIESLEAPLEGGQRRAGIPAEYAVNLMQPFGGANAGADAAAQEKHKAEASSLDKAHSGTSAEKKADRGDIFYEKLIIFKTSHDRVKENAESDNKRLSSRDAVQEAERSQKAKQHQVVG</sequence>
<feature type="compositionally biased region" description="Basic and acidic residues" evidence="3">
    <location>
        <begin position="544"/>
        <end position="567"/>
    </location>
</feature>
<dbReference type="PANTHER" id="PTHR47666:SF1">
    <property type="entry name" value="PROTEIN VASCULAR ASSOCIATED DEATH 1, CHLOROPLASTIC"/>
    <property type="match status" value="1"/>
</dbReference>
<keyword evidence="4" id="KW-0812">Transmembrane</keyword>
<proteinExistence type="predicted"/>
<organism evidence="6 7">
    <name type="scientific">Aphanomyces invadans</name>
    <dbReference type="NCBI Taxonomy" id="157072"/>
    <lineage>
        <taxon>Eukaryota</taxon>
        <taxon>Sar</taxon>
        <taxon>Stramenopiles</taxon>
        <taxon>Oomycota</taxon>
        <taxon>Saprolegniomycetes</taxon>
        <taxon>Saprolegniales</taxon>
        <taxon>Verrucalvaceae</taxon>
        <taxon>Aphanomyces</taxon>
    </lineage>
</organism>
<feature type="region of interest" description="Disordered" evidence="3">
    <location>
        <begin position="586"/>
        <end position="621"/>
    </location>
</feature>
<reference evidence="6 7" key="1">
    <citation type="submission" date="2018-08" db="EMBL/GenBank/DDBJ databases">
        <title>Aphanomyces genome sequencing and annotation.</title>
        <authorList>
            <person name="Minardi D."/>
            <person name="Oidtmann B."/>
            <person name="Van Der Giezen M."/>
            <person name="Studholme D.J."/>
        </authorList>
    </citation>
    <scope>NUCLEOTIDE SEQUENCE [LARGE SCALE GENOMIC DNA]</scope>
    <source>
        <strain evidence="6 7">NJM0002</strain>
    </source>
</reference>
<feature type="compositionally biased region" description="Low complexity" evidence="3">
    <location>
        <begin position="38"/>
        <end position="57"/>
    </location>
</feature>
<dbReference type="PROSITE" id="PS51778">
    <property type="entry name" value="VAST"/>
    <property type="match status" value="1"/>
</dbReference>
<dbReference type="AlphaFoldDB" id="A0A3R6ZNW8"/>
<feature type="region of interest" description="Disordered" evidence="3">
    <location>
        <begin position="28"/>
        <end position="69"/>
    </location>
</feature>
<evidence type="ECO:0000313" key="7">
    <source>
        <dbReference type="Proteomes" id="UP000285060"/>
    </source>
</evidence>